<evidence type="ECO:0000313" key="1">
    <source>
        <dbReference type="EMBL" id="CBK80808.1"/>
    </source>
</evidence>
<reference evidence="1 2" key="2">
    <citation type="submission" date="2010-03" db="EMBL/GenBank/DDBJ databases">
        <authorList>
            <person name="Pajon A."/>
        </authorList>
    </citation>
    <scope>NUCLEOTIDE SEQUENCE [LARGE SCALE GENOMIC DNA]</scope>
    <source>
        <strain evidence="1 2">GD/7</strain>
    </source>
</reference>
<dbReference type="PATRIC" id="fig|717962.3.peg.1985"/>
<evidence type="ECO:0000313" key="2">
    <source>
        <dbReference type="Proteomes" id="UP000008798"/>
    </source>
</evidence>
<sequence length="329" mass="37635">MGKEIRQEGDYTITDGIHGDTYHHPSFGMLSFSRTHGGHSNLFGSSIQHRDTIHMVLKEGTVSRDLNEDWYFGGPEIVEVEMSQSQFAELITSMNMGSGVPCTIKFIKGKGRIPEPDFINKREQITNEFKERMDDKKASANKIYEEIKTLLDTKKSIGKGDRAAILRKIHSITNGLSSESNFMFRQFQEQMDKTITQAKGEIEAFAQNRINTIAQQAIAEQKDAILKLENPVDISHMELDSAEGQNMEKLLAEVEKLNDNTPDGCIRDADTILVDLIEENDFEFFGFAHDIFNIWKNSSDKEAVEQMFYEFTDMSFKEYLEKCKREISR</sequence>
<gene>
    <name evidence="1" type="ORF">CC1_20930</name>
</gene>
<name>D4J8Y7_9FIRM</name>
<dbReference type="EMBL" id="FP929038">
    <property type="protein sequence ID" value="CBK80808.1"/>
    <property type="molecule type" value="Genomic_DNA"/>
</dbReference>
<reference evidence="1 2" key="1">
    <citation type="submission" date="2010-03" db="EMBL/GenBank/DDBJ databases">
        <title>The genome sequence of Coprococcus catus GD/7.</title>
        <authorList>
            <consortium name="metaHIT consortium -- http://www.metahit.eu/"/>
            <person name="Pajon A."/>
            <person name="Turner K."/>
            <person name="Parkhill J."/>
            <person name="Duncan S."/>
            <person name="Flint H."/>
        </authorList>
    </citation>
    <scope>NUCLEOTIDE SEQUENCE [LARGE SCALE GENOMIC DNA]</scope>
    <source>
        <strain evidence="1 2">GD/7</strain>
    </source>
</reference>
<proteinExistence type="predicted"/>
<dbReference type="RefSeq" id="WP_015514376.1">
    <property type="nucleotide sequence ID" value="NC_021009.1"/>
</dbReference>
<accession>D4J8Y7</accession>
<dbReference type="AlphaFoldDB" id="D4J8Y7"/>
<dbReference type="HOGENOM" id="CLU_843881_0_0_9"/>
<dbReference type="Proteomes" id="UP000008798">
    <property type="component" value="Chromosome"/>
</dbReference>
<protein>
    <submittedName>
        <fullName evidence="1">Uncharacterized protein</fullName>
    </submittedName>
</protein>
<dbReference type="KEGG" id="cct:CC1_20930"/>
<organism evidence="1 2">
    <name type="scientific">Coprococcus catus GD/7</name>
    <dbReference type="NCBI Taxonomy" id="717962"/>
    <lineage>
        <taxon>Bacteria</taxon>
        <taxon>Bacillati</taxon>
        <taxon>Bacillota</taxon>
        <taxon>Clostridia</taxon>
        <taxon>Lachnospirales</taxon>
        <taxon>Lachnospiraceae</taxon>
        <taxon>Coprococcus</taxon>
    </lineage>
</organism>
<dbReference type="STRING" id="717962.CC1_20930"/>